<gene>
    <name evidence="1" type="ORF">SDC9_81854</name>
</gene>
<reference evidence="1" key="1">
    <citation type="submission" date="2019-08" db="EMBL/GenBank/DDBJ databases">
        <authorList>
            <person name="Kucharzyk K."/>
            <person name="Murdoch R.W."/>
            <person name="Higgins S."/>
            <person name="Loffler F."/>
        </authorList>
    </citation>
    <scope>NUCLEOTIDE SEQUENCE</scope>
</reference>
<sequence>MKRAIYDKQFKMAVVKHAQNVAQSVKDAARGLGISGTNFEKALFRIYKENSSGFFSLKCFYKGRQPCGIVEWVQKARRLSASQL</sequence>
<evidence type="ECO:0008006" key="2">
    <source>
        <dbReference type="Google" id="ProtNLM"/>
    </source>
</evidence>
<dbReference type="AlphaFoldDB" id="A0A644ZBJ4"/>
<evidence type="ECO:0000313" key="1">
    <source>
        <dbReference type="EMBL" id="MPM35264.1"/>
    </source>
</evidence>
<protein>
    <recommendedName>
        <fullName evidence="2">Transposase</fullName>
    </recommendedName>
</protein>
<accession>A0A644ZBJ4</accession>
<organism evidence="1">
    <name type="scientific">bioreactor metagenome</name>
    <dbReference type="NCBI Taxonomy" id="1076179"/>
    <lineage>
        <taxon>unclassified sequences</taxon>
        <taxon>metagenomes</taxon>
        <taxon>ecological metagenomes</taxon>
    </lineage>
</organism>
<comment type="caution">
    <text evidence="1">The sequence shown here is derived from an EMBL/GenBank/DDBJ whole genome shotgun (WGS) entry which is preliminary data.</text>
</comment>
<proteinExistence type="predicted"/>
<dbReference type="EMBL" id="VSSQ01007229">
    <property type="protein sequence ID" value="MPM35264.1"/>
    <property type="molecule type" value="Genomic_DNA"/>
</dbReference>
<name>A0A644ZBJ4_9ZZZZ</name>